<organism evidence="5 6">
    <name type="scientific">Jatropha curcas</name>
    <name type="common">Barbados nut</name>
    <dbReference type="NCBI Taxonomy" id="180498"/>
    <lineage>
        <taxon>Eukaryota</taxon>
        <taxon>Viridiplantae</taxon>
        <taxon>Streptophyta</taxon>
        <taxon>Embryophyta</taxon>
        <taxon>Tracheophyta</taxon>
        <taxon>Spermatophyta</taxon>
        <taxon>Magnoliopsida</taxon>
        <taxon>eudicotyledons</taxon>
        <taxon>Gunneridae</taxon>
        <taxon>Pentapetalae</taxon>
        <taxon>rosids</taxon>
        <taxon>fabids</taxon>
        <taxon>Malpighiales</taxon>
        <taxon>Euphorbiaceae</taxon>
        <taxon>Crotonoideae</taxon>
        <taxon>Jatropheae</taxon>
        <taxon>Jatropha</taxon>
    </lineage>
</organism>
<dbReference type="Gene3D" id="3.40.50.300">
    <property type="entry name" value="P-loop containing nucleotide triphosphate hydrolases"/>
    <property type="match status" value="1"/>
</dbReference>
<dbReference type="EC" id="2.8.2.-" evidence="3"/>
<dbReference type="Proteomes" id="UP000027138">
    <property type="component" value="Unassembled WGS sequence"/>
</dbReference>
<protein>
    <recommendedName>
        <fullName evidence="3">Sulfotransferase</fullName>
        <ecNumber evidence="3">2.8.2.-</ecNumber>
    </recommendedName>
</protein>
<dbReference type="PANTHER" id="PTHR11783">
    <property type="entry name" value="SULFOTRANSFERASE SULT"/>
    <property type="match status" value="1"/>
</dbReference>
<keyword evidence="2 3" id="KW-0808">Transferase</keyword>
<dbReference type="InterPro" id="IPR000863">
    <property type="entry name" value="Sulfotransferase_dom"/>
</dbReference>
<gene>
    <name evidence="5" type="ORF">JCGZ_24584</name>
</gene>
<dbReference type="AlphaFoldDB" id="A0A067L7V5"/>
<feature type="domain" description="Sulfotransferase" evidence="4">
    <location>
        <begin position="1"/>
        <end position="90"/>
    </location>
</feature>
<proteinExistence type="inferred from homology"/>
<name>A0A067L7V5_JATCU</name>
<evidence type="ECO:0000256" key="1">
    <source>
        <dbReference type="ARBA" id="ARBA00005771"/>
    </source>
</evidence>
<evidence type="ECO:0000259" key="4">
    <source>
        <dbReference type="Pfam" id="PF00685"/>
    </source>
</evidence>
<dbReference type="Pfam" id="PF00685">
    <property type="entry name" value="Sulfotransfer_1"/>
    <property type="match status" value="1"/>
</dbReference>
<evidence type="ECO:0000313" key="6">
    <source>
        <dbReference type="Proteomes" id="UP000027138"/>
    </source>
</evidence>
<evidence type="ECO:0000256" key="2">
    <source>
        <dbReference type="ARBA" id="ARBA00022679"/>
    </source>
</evidence>
<dbReference type="OrthoDB" id="205623at2759"/>
<dbReference type="GO" id="GO:0008146">
    <property type="term" value="F:sulfotransferase activity"/>
    <property type="evidence" value="ECO:0007669"/>
    <property type="project" value="InterPro"/>
</dbReference>
<evidence type="ECO:0000256" key="3">
    <source>
        <dbReference type="RuleBase" id="RU361155"/>
    </source>
</evidence>
<dbReference type="SUPFAM" id="SSF52540">
    <property type="entry name" value="P-loop containing nucleoside triphosphate hydrolases"/>
    <property type="match status" value="1"/>
</dbReference>
<sequence length="104" mass="12152">MFLRYEDLKSDPKEQVKKLASFLGKPFAKEEKVDKVWRRCDFQRLKNLEVNKNGVDPWANMPNSSFFPRGVTGDWKNHLIPEMADKLDEIACINLRVLVLICDI</sequence>
<dbReference type="InterPro" id="IPR027417">
    <property type="entry name" value="P-loop_NTPase"/>
</dbReference>
<keyword evidence="6" id="KW-1185">Reference proteome</keyword>
<comment type="similarity">
    <text evidence="1 3">Belongs to the sulfotransferase 1 family.</text>
</comment>
<dbReference type="EMBL" id="KK914327">
    <property type="protein sequence ID" value="KDP40585.1"/>
    <property type="molecule type" value="Genomic_DNA"/>
</dbReference>
<evidence type="ECO:0000313" key="5">
    <source>
        <dbReference type="EMBL" id="KDP40585.1"/>
    </source>
</evidence>
<accession>A0A067L7V5</accession>
<reference evidence="5 6" key="1">
    <citation type="journal article" date="2014" name="PLoS ONE">
        <title>Global Analysis of Gene Expression Profiles in Physic Nut (Jatropha curcas L.) Seedlings Exposed to Salt Stress.</title>
        <authorList>
            <person name="Zhang L."/>
            <person name="Zhang C."/>
            <person name="Wu P."/>
            <person name="Chen Y."/>
            <person name="Li M."/>
            <person name="Jiang H."/>
            <person name="Wu G."/>
        </authorList>
    </citation>
    <scope>NUCLEOTIDE SEQUENCE [LARGE SCALE GENOMIC DNA]</scope>
    <source>
        <strain evidence="6">cv. GZQX0401</strain>
        <tissue evidence="5">Young leaves</tissue>
    </source>
</reference>